<dbReference type="Proteomes" id="UP000198534">
    <property type="component" value="Unassembled WGS sequence"/>
</dbReference>
<evidence type="ECO:0000256" key="2">
    <source>
        <dbReference type="ARBA" id="ARBA00023125"/>
    </source>
</evidence>
<dbReference type="STRING" id="1048340.SAMN05444487_10862"/>
<dbReference type="InterPro" id="IPR011711">
    <property type="entry name" value="GntR_C"/>
</dbReference>
<dbReference type="PANTHER" id="PTHR43537:SF54">
    <property type="entry name" value="TRANSCRIPTIONAL REGULATOR, GNTR FAMILY"/>
    <property type="match status" value="1"/>
</dbReference>
<dbReference type="SUPFAM" id="SSF48008">
    <property type="entry name" value="GntR ligand-binding domain-like"/>
    <property type="match status" value="1"/>
</dbReference>
<dbReference type="RefSeq" id="WP_091739631.1">
    <property type="nucleotide sequence ID" value="NZ_FNNQ01000008.1"/>
</dbReference>
<dbReference type="InterPro" id="IPR000524">
    <property type="entry name" value="Tscrpt_reg_HTH_GntR"/>
</dbReference>
<dbReference type="InterPro" id="IPR036388">
    <property type="entry name" value="WH-like_DNA-bd_sf"/>
</dbReference>
<proteinExistence type="predicted"/>
<dbReference type="Pfam" id="PF00392">
    <property type="entry name" value="GntR"/>
    <property type="match status" value="1"/>
</dbReference>
<dbReference type="Gene3D" id="1.20.120.530">
    <property type="entry name" value="GntR ligand-binding domain-like"/>
    <property type="match status" value="1"/>
</dbReference>
<keyword evidence="6" id="KW-1185">Reference proteome</keyword>
<evidence type="ECO:0000256" key="1">
    <source>
        <dbReference type="ARBA" id="ARBA00023015"/>
    </source>
</evidence>
<dbReference type="AlphaFoldDB" id="A0A1H2XV41"/>
<gene>
    <name evidence="5" type="ORF">SAMN05444487_10862</name>
</gene>
<dbReference type="CDD" id="cd07377">
    <property type="entry name" value="WHTH_GntR"/>
    <property type="match status" value="1"/>
</dbReference>
<protein>
    <submittedName>
        <fullName evidence="5">Transcriptional regulator, GntR family</fullName>
    </submittedName>
</protein>
<dbReference type="SUPFAM" id="SSF46785">
    <property type="entry name" value="Winged helix' DNA-binding domain"/>
    <property type="match status" value="1"/>
</dbReference>
<evidence type="ECO:0000259" key="4">
    <source>
        <dbReference type="PROSITE" id="PS50949"/>
    </source>
</evidence>
<accession>A0A1H2XV41</accession>
<dbReference type="InterPro" id="IPR008920">
    <property type="entry name" value="TF_FadR/GntR_C"/>
</dbReference>
<dbReference type="EMBL" id="FNNQ01000008">
    <property type="protein sequence ID" value="SDW96701.1"/>
    <property type="molecule type" value="Genomic_DNA"/>
</dbReference>
<dbReference type="PROSITE" id="PS50949">
    <property type="entry name" value="HTH_GNTR"/>
    <property type="match status" value="1"/>
</dbReference>
<reference evidence="5 6" key="1">
    <citation type="submission" date="2016-10" db="EMBL/GenBank/DDBJ databases">
        <authorList>
            <person name="de Groot N.N."/>
        </authorList>
    </citation>
    <scope>NUCLEOTIDE SEQUENCE [LARGE SCALE GENOMIC DNA]</scope>
    <source>
        <strain evidence="5 6">DSM 45610</strain>
    </source>
</reference>
<evidence type="ECO:0000256" key="3">
    <source>
        <dbReference type="ARBA" id="ARBA00023163"/>
    </source>
</evidence>
<keyword evidence="2" id="KW-0238">DNA-binding</keyword>
<dbReference type="InterPro" id="IPR036390">
    <property type="entry name" value="WH_DNA-bd_sf"/>
</dbReference>
<dbReference type="SMART" id="SM00895">
    <property type="entry name" value="FCD"/>
    <property type="match status" value="1"/>
</dbReference>
<dbReference type="GO" id="GO:0003677">
    <property type="term" value="F:DNA binding"/>
    <property type="evidence" value="ECO:0007669"/>
    <property type="project" value="UniProtKB-KW"/>
</dbReference>
<dbReference type="OrthoDB" id="214086at2"/>
<dbReference type="PRINTS" id="PR00035">
    <property type="entry name" value="HTHGNTR"/>
</dbReference>
<evidence type="ECO:0000313" key="6">
    <source>
        <dbReference type="Proteomes" id="UP000198534"/>
    </source>
</evidence>
<organism evidence="5 6">
    <name type="scientific">Marininema mesophilum</name>
    <dbReference type="NCBI Taxonomy" id="1048340"/>
    <lineage>
        <taxon>Bacteria</taxon>
        <taxon>Bacillati</taxon>
        <taxon>Bacillota</taxon>
        <taxon>Bacilli</taxon>
        <taxon>Bacillales</taxon>
        <taxon>Thermoactinomycetaceae</taxon>
        <taxon>Marininema</taxon>
    </lineage>
</organism>
<keyword evidence="3" id="KW-0804">Transcription</keyword>
<evidence type="ECO:0000313" key="5">
    <source>
        <dbReference type="EMBL" id="SDW96701.1"/>
    </source>
</evidence>
<dbReference type="PANTHER" id="PTHR43537">
    <property type="entry name" value="TRANSCRIPTIONAL REGULATOR, GNTR FAMILY"/>
    <property type="match status" value="1"/>
</dbReference>
<dbReference type="SMART" id="SM00345">
    <property type="entry name" value="HTH_GNTR"/>
    <property type="match status" value="1"/>
</dbReference>
<dbReference type="Gene3D" id="1.10.10.10">
    <property type="entry name" value="Winged helix-like DNA-binding domain superfamily/Winged helix DNA-binding domain"/>
    <property type="match status" value="1"/>
</dbReference>
<feature type="domain" description="HTH gntR-type" evidence="4">
    <location>
        <begin position="9"/>
        <end position="77"/>
    </location>
</feature>
<name>A0A1H2XV41_9BACL</name>
<sequence length="220" mass="25426">MVTYPITTGSKFNSIVLRIHELIEEDGLSPGEKMPSEREMVSRLNVGRSTVREALRALELLGIITTRRGEGTYLQPYESHRLIDLLAFYILRDEPTKQHLSEMRTLLEMGAVRQAAIRGKEEDWEALEGFCLDMEKKIVKGEIPIEEDYGFHRRLIKIAQNQLLLRVWYPVVQFGQAIRQSSFTREGRLHQAVVQHREIVDHLRRRDADAAAVALERHLS</sequence>
<keyword evidence="1" id="KW-0805">Transcription regulation</keyword>
<dbReference type="Pfam" id="PF07729">
    <property type="entry name" value="FCD"/>
    <property type="match status" value="1"/>
</dbReference>
<dbReference type="GO" id="GO:0003700">
    <property type="term" value="F:DNA-binding transcription factor activity"/>
    <property type="evidence" value="ECO:0007669"/>
    <property type="project" value="InterPro"/>
</dbReference>